<keyword evidence="10" id="KW-1185">Reference proteome</keyword>
<dbReference type="GO" id="GO:0005044">
    <property type="term" value="F:scavenger receptor activity"/>
    <property type="evidence" value="ECO:0007669"/>
    <property type="project" value="TreeGrafter"/>
</dbReference>
<evidence type="ECO:0000256" key="4">
    <source>
        <dbReference type="ARBA" id="ARBA00022989"/>
    </source>
</evidence>
<comment type="caution">
    <text evidence="9">The sequence shown here is derived from an EMBL/GenBank/DDBJ whole genome shotgun (WGS) entry which is preliminary data.</text>
</comment>
<keyword evidence="4 7" id="KW-1133">Transmembrane helix</keyword>
<protein>
    <submittedName>
        <fullName evidence="9">Uncharacterized protein</fullName>
    </submittedName>
</protein>
<evidence type="ECO:0000313" key="9">
    <source>
        <dbReference type="EMBL" id="KAF5406126.1"/>
    </source>
</evidence>
<feature type="transmembrane region" description="Helical" evidence="7">
    <location>
        <begin position="322"/>
        <end position="347"/>
    </location>
</feature>
<dbReference type="PRINTS" id="PR01609">
    <property type="entry name" value="CD36FAMILY"/>
</dbReference>
<organism evidence="9 10">
    <name type="scientific">Paragonimus heterotremus</name>
    <dbReference type="NCBI Taxonomy" id="100268"/>
    <lineage>
        <taxon>Eukaryota</taxon>
        <taxon>Metazoa</taxon>
        <taxon>Spiralia</taxon>
        <taxon>Lophotrochozoa</taxon>
        <taxon>Platyhelminthes</taxon>
        <taxon>Trematoda</taxon>
        <taxon>Digenea</taxon>
        <taxon>Plagiorchiida</taxon>
        <taxon>Troglotremata</taxon>
        <taxon>Troglotrematidae</taxon>
        <taxon>Paragonimus</taxon>
    </lineage>
</organism>
<dbReference type="PANTHER" id="PTHR11923:SF51">
    <property type="entry name" value="LYSOSOME MEMBRANE PROTEIN 2"/>
    <property type="match status" value="1"/>
</dbReference>
<dbReference type="OrthoDB" id="18585at2759"/>
<dbReference type="Pfam" id="PF01130">
    <property type="entry name" value="CD36"/>
    <property type="match status" value="2"/>
</dbReference>
<proteinExistence type="inferred from homology"/>
<dbReference type="Proteomes" id="UP000748531">
    <property type="component" value="Unassembled WGS sequence"/>
</dbReference>
<gene>
    <name evidence="9" type="ORF">PHET_00395</name>
</gene>
<dbReference type="InterPro" id="IPR002159">
    <property type="entry name" value="CD36_fam"/>
</dbReference>
<evidence type="ECO:0000256" key="2">
    <source>
        <dbReference type="ARBA" id="ARBA00010532"/>
    </source>
</evidence>
<evidence type="ECO:0000256" key="5">
    <source>
        <dbReference type="ARBA" id="ARBA00023136"/>
    </source>
</evidence>
<name>A0A8J4TQ01_9TREM</name>
<dbReference type="PANTHER" id="PTHR11923">
    <property type="entry name" value="SCAVENGER RECEPTOR CLASS B TYPE-1 SR-B1"/>
    <property type="match status" value="1"/>
</dbReference>
<dbReference type="EMBL" id="LUCH01000089">
    <property type="protein sequence ID" value="KAF5406126.1"/>
    <property type="molecule type" value="Genomic_DNA"/>
</dbReference>
<accession>A0A8J4TQ01</accession>
<evidence type="ECO:0000256" key="6">
    <source>
        <dbReference type="ARBA" id="ARBA00023180"/>
    </source>
</evidence>
<dbReference type="GO" id="GO:0005737">
    <property type="term" value="C:cytoplasm"/>
    <property type="evidence" value="ECO:0007669"/>
    <property type="project" value="TreeGrafter"/>
</dbReference>
<keyword evidence="8" id="KW-0732">Signal</keyword>
<dbReference type="GO" id="GO:0016020">
    <property type="term" value="C:membrane"/>
    <property type="evidence" value="ECO:0007669"/>
    <property type="project" value="UniProtKB-SubCell"/>
</dbReference>
<evidence type="ECO:0000256" key="3">
    <source>
        <dbReference type="ARBA" id="ARBA00022692"/>
    </source>
</evidence>
<keyword evidence="6" id="KW-0325">Glycoprotein</keyword>
<reference evidence="9" key="1">
    <citation type="submission" date="2019-05" db="EMBL/GenBank/DDBJ databases">
        <title>Annotation for the trematode Paragonimus heterotremus.</title>
        <authorList>
            <person name="Choi Y.-J."/>
        </authorList>
    </citation>
    <scope>NUCLEOTIDE SEQUENCE</scope>
    <source>
        <strain evidence="9">LC</strain>
    </source>
</reference>
<keyword evidence="5 7" id="KW-0472">Membrane</keyword>
<dbReference type="AlphaFoldDB" id="A0A8J4TQ01"/>
<comment type="subcellular location">
    <subcellularLocation>
        <location evidence="1">Membrane</location>
    </subcellularLocation>
</comment>
<evidence type="ECO:0000256" key="1">
    <source>
        <dbReference type="ARBA" id="ARBA00004370"/>
    </source>
</evidence>
<sequence>HSANQKFRHVFTQIFIFVCLCLEQNLVYTPGSKFFEVWNASDVSKVKFVAYVYNLTNSQEVLDGGRPNYEEIGPFVYNEHITRVNTHLSEENPPKRIGFSHRHVFVFNRSSSVGSTHETKIIAPNVQYMHFDSTGQPPFVTYTVDELLWNNRYKVLGFNVANFGLFASLVVFAGMLPGKSDPSTNWEERIHCNPKEACPPKGLVSFKKCLKKDGGNLDLYASLPRFLNADDRIVKKMDGIPPPNEKEHGSYIHVEPLTGLTLEGLERIQLNIFMANKNKDYRRMKGPYYMPLVWYIRENIADKPTMDAFKTQILDARTTTAFAIQLACGLFGLMSVFWAVILTVLCLRTRKQAEEEEQLTSVIKCTTFSLGIYESGTPDVESVETSSTLSDET</sequence>
<feature type="chain" id="PRO_5035177222" evidence="8">
    <location>
        <begin position="24"/>
        <end position="393"/>
    </location>
</feature>
<keyword evidence="3 7" id="KW-0812">Transmembrane</keyword>
<evidence type="ECO:0000256" key="8">
    <source>
        <dbReference type="SAM" id="SignalP"/>
    </source>
</evidence>
<evidence type="ECO:0000313" key="10">
    <source>
        <dbReference type="Proteomes" id="UP000748531"/>
    </source>
</evidence>
<evidence type="ECO:0000256" key="7">
    <source>
        <dbReference type="SAM" id="Phobius"/>
    </source>
</evidence>
<feature type="non-terminal residue" evidence="9">
    <location>
        <position position="1"/>
    </location>
</feature>
<comment type="similarity">
    <text evidence="2">Belongs to the CD36 family.</text>
</comment>
<feature type="transmembrane region" description="Helical" evidence="7">
    <location>
        <begin position="156"/>
        <end position="176"/>
    </location>
</feature>
<feature type="signal peptide" evidence="8">
    <location>
        <begin position="1"/>
        <end position="23"/>
    </location>
</feature>